<dbReference type="Pfam" id="PF08923">
    <property type="entry name" value="MAPKK1_Int"/>
    <property type="match status" value="1"/>
</dbReference>
<proteinExistence type="predicted"/>
<dbReference type="Gene3D" id="3.30.450.30">
    <property type="entry name" value="Dynein light chain 2a, cytoplasmic"/>
    <property type="match status" value="1"/>
</dbReference>
<dbReference type="Proteomes" id="UP000245609">
    <property type="component" value="Unassembled WGS sequence"/>
</dbReference>
<dbReference type="OrthoDB" id="5591697at2759"/>
<gene>
    <name evidence="1" type="ORF">BB560_002907</name>
</gene>
<organism evidence="1 2">
    <name type="scientific">Smittium megazygosporum</name>
    <dbReference type="NCBI Taxonomy" id="133381"/>
    <lineage>
        <taxon>Eukaryota</taxon>
        <taxon>Fungi</taxon>
        <taxon>Fungi incertae sedis</taxon>
        <taxon>Zoopagomycota</taxon>
        <taxon>Kickxellomycotina</taxon>
        <taxon>Harpellomycetes</taxon>
        <taxon>Harpellales</taxon>
        <taxon>Legeriomycetaceae</taxon>
        <taxon>Smittium</taxon>
    </lineage>
</organism>
<reference evidence="1 2" key="1">
    <citation type="journal article" date="2018" name="MBio">
        <title>Comparative Genomics Reveals the Core Gene Toolbox for the Fungus-Insect Symbiosis.</title>
        <authorList>
            <person name="Wang Y."/>
            <person name="Stata M."/>
            <person name="Wang W."/>
            <person name="Stajich J.E."/>
            <person name="White M.M."/>
            <person name="Moncalvo J.M."/>
        </authorList>
    </citation>
    <scope>NUCLEOTIDE SEQUENCE [LARGE SCALE GENOMIC DNA]</scope>
    <source>
        <strain evidence="1 2">SC-DP-2</strain>
    </source>
</reference>
<evidence type="ECO:0000313" key="2">
    <source>
        <dbReference type="Proteomes" id="UP000245609"/>
    </source>
</evidence>
<evidence type="ECO:0000313" key="1">
    <source>
        <dbReference type="EMBL" id="PVV02635.1"/>
    </source>
</evidence>
<sequence>IEGLMVIEITNSSKKVLFKAIQHFEEPGLQAQLNTLLYEVFDDLDKLEFEKAHRVTGMFGSMQIVQFRSGPYFGTLVADSYTNVGKLHELSDQISSVLEKLVQFELRWNQSS</sequence>
<dbReference type="GO" id="GO:0032006">
    <property type="term" value="P:regulation of TOR signaling"/>
    <property type="evidence" value="ECO:0007669"/>
    <property type="project" value="InterPro"/>
</dbReference>
<dbReference type="InterPro" id="IPR015019">
    <property type="entry name" value="LAMTOR3"/>
</dbReference>
<accession>A0A2T9ZDH9</accession>
<dbReference type="EMBL" id="MBFS01000376">
    <property type="protein sequence ID" value="PVV02635.1"/>
    <property type="molecule type" value="Genomic_DNA"/>
</dbReference>
<keyword evidence="2" id="KW-1185">Reference proteome</keyword>
<protein>
    <submittedName>
        <fullName evidence="1">Uncharacterized protein</fullName>
    </submittedName>
</protein>
<dbReference type="AlphaFoldDB" id="A0A2T9ZDH9"/>
<feature type="non-terminal residue" evidence="1">
    <location>
        <position position="1"/>
    </location>
</feature>
<dbReference type="SUPFAM" id="SSF103196">
    <property type="entry name" value="Roadblock/LC7 domain"/>
    <property type="match status" value="1"/>
</dbReference>
<name>A0A2T9ZDH9_9FUNG</name>
<comment type="caution">
    <text evidence="1">The sequence shown here is derived from an EMBL/GenBank/DDBJ whole genome shotgun (WGS) entry which is preliminary data.</text>
</comment>